<proteinExistence type="predicted"/>
<dbReference type="SUPFAM" id="SSF53335">
    <property type="entry name" value="S-adenosyl-L-methionine-dependent methyltransferases"/>
    <property type="match status" value="1"/>
</dbReference>
<dbReference type="AlphaFoldDB" id="A0A6M3J380"/>
<name>A0A6M3J380_9ZZZZ</name>
<evidence type="ECO:0000313" key="1">
    <source>
        <dbReference type="EMBL" id="QJA64419.1"/>
    </source>
</evidence>
<organism evidence="1">
    <name type="scientific">viral metagenome</name>
    <dbReference type="NCBI Taxonomy" id="1070528"/>
    <lineage>
        <taxon>unclassified sequences</taxon>
        <taxon>metagenomes</taxon>
        <taxon>organismal metagenomes</taxon>
    </lineage>
</organism>
<dbReference type="InterPro" id="IPR029063">
    <property type="entry name" value="SAM-dependent_MTases_sf"/>
</dbReference>
<reference evidence="1" key="1">
    <citation type="submission" date="2020-03" db="EMBL/GenBank/DDBJ databases">
        <title>The deep terrestrial virosphere.</title>
        <authorList>
            <person name="Holmfeldt K."/>
            <person name="Nilsson E."/>
            <person name="Simone D."/>
            <person name="Lopez-Fernandez M."/>
            <person name="Wu X."/>
            <person name="de Brujin I."/>
            <person name="Lundin D."/>
            <person name="Andersson A."/>
            <person name="Bertilsson S."/>
            <person name="Dopson M."/>
        </authorList>
    </citation>
    <scope>NUCLEOTIDE SEQUENCE</scope>
    <source>
        <strain evidence="1">MM415B00498</strain>
    </source>
</reference>
<gene>
    <name evidence="1" type="ORF">MM415B00498_0034</name>
</gene>
<accession>A0A6M3J380</accession>
<protein>
    <recommendedName>
        <fullName evidence="2">Methyltransferase</fullName>
    </recommendedName>
</protein>
<evidence type="ECO:0008006" key="2">
    <source>
        <dbReference type="Google" id="ProtNLM"/>
    </source>
</evidence>
<sequence length="213" mass="24350">MKILIACEESQIVTEQFINAGFDTMSCDLLPGAKGLPHYQGDLFDIINDDWHAIIVFPPCTHLSGAGAPSWKQKQADGRQQQAVDFVMKIWNNKCGHISIENPTGFLNTNWRKPNQIINPFQFGDPFKKRTCLWLKNLPDLLPTKIVEPKWHYTSNSTRGGLLKDGTRRKSKLPIRKAWDNSNERSKFFTGISQAMVNQWGNFLMERKRSICA</sequence>
<dbReference type="EMBL" id="MT141519">
    <property type="protein sequence ID" value="QJA64419.1"/>
    <property type="molecule type" value="Genomic_DNA"/>
</dbReference>